<name>A0A2G5B8R3_COERN</name>
<proteinExistence type="predicted"/>
<evidence type="ECO:0000313" key="2">
    <source>
        <dbReference type="Proteomes" id="UP000242474"/>
    </source>
</evidence>
<sequence length="157" mass="18091">MAVSDKDDIARRRDWLCLNSCGHISILNKHTRLIIIRETIFDVQLIYLDNFEGLKSLRQNYEGAMVVYFIEYMDMVTIAQTTFLSEELKLWPVLAYTMFDHQNTPVSGGRHKIDCVFHSEMHRVRSLSSANIPIEAKSFARSNVILSKDFGQMADDA</sequence>
<dbReference type="OrthoDB" id="5592585at2759"/>
<dbReference type="AlphaFoldDB" id="A0A2G5B8R3"/>
<evidence type="ECO:0000313" key="1">
    <source>
        <dbReference type="EMBL" id="PIA15408.1"/>
    </source>
</evidence>
<keyword evidence="2" id="KW-1185">Reference proteome</keyword>
<dbReference type="Proteomes" id="UP000242474">
    <property type="component" value="Unassembled WGS sequence"/>
</dbReference>
<dbReference type="EMBL" id="KZ303507">
    <property type="protein sequence ID" value="PIA15408.1"/>
    <property type="molecule type" value="Genomic_DNA"/>
</dbReference>
<reference evidence="1 2" key="1">
    <citation type="journal article" date="2015" name="Genome Biol. Evol.">
        <title>Phylogenomic analyses indicate that early fungi evolved digesting cell walls of algal ancestors of land plants.</title>
        <authorList>
            <person name="Chang Y."/>
            <person name="Wang S."/>
            <person name="Sekimoto S."/>
            <person name="Aerts A.L."/>
            <person name="Choi C."/>
            <person name="Clum A."/>
            <person name="LaButti K.M."/>
            <person name="Lindquist E.A."/>
            <person name="Yee Ngan C."/>
            <person name="Ohm R.A."/>
            <person name="Salamov A.A."/>
            <person name="Grigoriev I.V."/>
            <person name="Spatafora J.W."/>
            <person name="Berbee M.L."/>
        </authorList>
    </citation>
    <scope>NUCLEOTIDE SEQUENCE [LARGE SCALE GENOMIC DNA]</scope>
    <source>
        <strain evidence="1 2">NRRL 1564</strain>
    </source>
</reference>
<gene>
    <name evidence="1" type="ORF">COEREDRAFT_98144</name>
</gene>
<protein>
    <submittedName>
        <fullName evidence="1">Uncharacterized protein</fullName>
    </submittedName>
</protein>
<accession>A0A2G5B8R3</accession>
<organism evidence="1 2">
    <name type="scientific">Coemansia reversa (strain ATCC 12441 / NRRL 1564)</name>
    <dbReference type="NCBI Taxonomy" id="763665"/>
    <lineage>
        <taxon>Eukaryota</taxon>
        <taxon>Fungi</taxon>
        <taxon>Fungi incertae sedis</taxon>
        <taxon>Zoopagomycota</taxon>
        <taxon>Kickxellomycotina</taxon>
        <taxon>Kickxellomycetes</taxon>
        <taxon>Kickxellales</taxon>
        <taxon>Kickxellaceae</taxon>
        <taxon>Coemansia</taxon>
    </lineage>
</organism>